<evidence type="ECO:0000313" key="13">
    <source>
        <dbReference type="Proteomes" id="UP000224006"/>
    </source>
</evidence>
<evidence type="ECO:0000256" key="7">
    <source>
        <dbReference type="ARBA" id="ARBA00022833"/>
    </source>
</evidence>
<feature type="compositionally biased region" description="Low complexity" evidence="10">
    <location>
        <begin position="471"/>
        <end position="486"/>
    </location>
</feature>
<dbReference type="EMBL" id="NWUJ01000015">
    <property type="protein sequence ID" value="PFH31352.1"/>
    <property type="molecule type" value="Genomic_DNA"/>
</dbReference>
<evidence type="ECO:0000256" key="4">
    <source>
        <dbReference type="ARBA" id="ARBA00022679"/>
    </source>
</evidence>
<keyword evidence="5" id="KW-0479">Metal-binding</keyword>
<evidence type="ECO:0000256" key="8">
    <source>
        <dbReference type="ARBA" id="ARBA00030816"/>
    </source>
</evidence>
<comment type="similarity">
    <text evidence="2">Belongs to the protein prenyltransferase subunit beta family.</text>
</comment>
<evidence type="ECO:0000256" key="2">
    <source>
        <dbReference type="ARBA" id="ARBA00010497"/>
    </source>
</evidence>
<dbReference type="Gene3D" id="1.50.10.20">
    <property type="match status" value="1"/>
</dbReference>
<feature type="domain" description="Prenyltransferase alpha-alpha toroid" evidence="11">
    <location>
        <begin position="324"/>
        <end position="450"/>
    </location>
</feature>
<dbReference type="Pfam" id="PF00432">
    <property type="entry name" value="Prenyltrans"/>
    <property type="match status" value="3"/>
</dbReference>
<dbReference type="InterPro" id="IPR008930">
    <property type="entry name" value="Terpenoid_cyclase/PrenylTrfase"/>
</dbReference>
<accession>A0A2A9M7L5</accession>
<proteinExistence type="inferred from homology"/>
<dbReference type="VEuPathDB" id="ToxoDB:BESB_027870"/>
<dbReference type="GeneID" id="40307839"/>
<keyword evidence="6" id="KW-0677">Repeat</keyword>
<protein>
    <recommendedName>
        <fullName evidence="8">Geranylgeranyl transferase type II subunit beta</fullName>
    </recommendedName>
    <alternativeName>
        <fullName evidence="9">Type II protein geranyl-geranyltransferase subunit beta</fullName>
    </alternativeName>
</protein>
<comment type="cofactor">
    <cofactor evidence="1">
        <name>Zn(2+)</name>
        <dbReference type="ChEBI" id="CHEBI:29105"/>
    </cofactor>
</comment>
<keyword evidence="13" id="KW-1185">Reference proteome</keyword>
<keyword evidence="7" id="KW-0862">Zinc</keyword>
<dbReference type="GO" id="GO:0005968">
    <property type="term" value="C:Rab-protein geranylgeranyltransferase complex"/>
    <property type="evidence" value="ECO:0007669"/>
    <property type="project" value="TreeGrafter"/>
</dbReference>
<dbReference type="AlphaFoldDB" id="A0A2A9M7L5"/>
<feature type="compositionally biased region" description="Basic and acidic residues" evidence="10">
    <location>
        <begin position="264"/>
        <end position="287"/>
    </location>
</feature>
<dbReference type="KEGG" id="bbes:BESB_027870"/>
<dbReference type="InterPro" id="IPR045089">
    <property type="entry name" value="PGGT1B-like"/>
</dbReference>
<evidence type="ECO:0000256" key="5">
    <source>
        <dbReference type="ARBA" id="ARBA00022723"/>
    </source>
</evidence>
<dbReference type="InterPro" id="IPR001330">
    <property type="entry name" value="Prenyltrans"/>
</dbReference>
<comment type="caution">
    <text evidence="12">The sequence shown here is derived from an EMBL/GenBank/DDBJ whole genome shotgun (WGS) entry which is preliminary data.</text>
</comment>
<dbReference type="GO" id="GO:0046872">
    <property type="term" value="F:metal ion binding"/>
    <property type="evidence" value="ECO:0007669"/>
    <property type="project" value="UniProtKB-KW"/>
</dbReference>
<organism evidence="12 13">
    <name type="scientific">Besnoitia besnoiti</name>
    <name type="common">Apicomplexan protozoan</name>
    <dbReference type="NCBI Taxonomy" id="94643"/>
    <lineage>
        <taxon>Eukaryota</taxon>
        <taxon>Sar</taxon>
        <taxon>Alveolata</taxon>
        <taxon>Apicomplexa</taxon>
        <taxon>Conoidasida</taxon>
        <taxon>Coccidia</taxon>
        <taxon>Eucoccidiorida</taxon>
        <taxon>Eimeriorina</taxon>
        <taxon>Sarcocystidae</taxon>
        <taxon>Besnoitia</taxon>
    </lineage>
</organism>
<keyword evidence="3" id="KW-0637">Prenyltransferase</keyword>
<evidence type="ECO:0000313" key="12">
    <source>
        <dbReference type="EMBL" id="PFH31352.1"/>
    </source>
</evidence>
<evidence type="ECO:0000256" key="3">
    <source>
        <dbReference type="ARBA" id="ARBA00022602"/>
    </source>
</evidence>
<gene>
    <name evidence="12" type="ORF">BESB_027870</name>
</gene>
<evidence type="ECO:0000256" key="9">
    <source>
        <dbReference type="ARBA" id="ARBA00032766"/>
    </source>
</evidence>
<name>A0A2A9M7L5_BESBE</name>
<dbReference type="SUPFAM" id="SSF48239">
    <property type="entry name" value="Terpenoid cyclases/Protein prenyltransferases"/>
    <property type="match status" value="1"/>
</dbReference>
<dbReference type="OrthoDB" id="24893at2759"/>
<dbReference type="PANTHER" id="PTHR11774:SF11">
    <property type="entry name" value="GERANYLGERANYL TRANSFERASE TYPE-2 SUBUNIT BETA"/>
    <property type="match status" value="1"/>
</dbReference>
<feature type="compositionally biased region" description="Basic and acidic residues" evidence="10">
    <location>
        <begin position="487"/>
        <end position="498"/>
    </location>
</feature>
<dbReference type="GO" id="GO:0004663">
    <property type="term" value="F:Rab geranylgeranyltransferase activity"/>
    <property type="evidence" value="ECO:0007669"/>
    <property type="project" value="TreeGrafter"/>
</dbReference>
<dbReference type="STRING" id="94643.A0A2A9M7L5"/>
<dbReference type="RefSeq" id="XP_029215361.1">
    <property type="nucleotide sequence ID" value="XM_029361461.1"/>
</dbReference>
<feature type="domain" description="Prenyltransferase alpha-alpha toroid" evidence="11">
    <location>
        <begin position="514"/>
        <end position="554"/>
    </location>
</feature>
<evidence type="ECO:0000256" key="10">
    <source>
        <dbReference type="SAM" id="MobiDB-lite"/>
    </source>
</evidence>
<dbReference type="Proteomes" id="UP000224006">
    <property type="component" value="Unassembled WGS sequence"/>
</dbReference>
<evidence type="ECO:0000256" key="6">
    <source>
        <dbReference type="ARBA" id="ARBA00022737"/>
    </source>
</evidence>
<reference evidence="12 13" key="1">
    <citation type="submission" date="2017-09" db="EMBL/GenBank/DDBJ databases">
        <title>Genome sequencing of Besnoitia besnoiti strain Bb-Ger1.</title>
        <authorList>
            <person name="Schares G."/>
            <person name="Venepally P."/>
            <person name="Lorenzi H.A."/>
        </authorList>
    </citation>
    <scope>NUCLEOTIDE SEQUENCE [LARGE SCALE GENOMIC DNA]</scope>
    <source>
        <strain evidence="12 13">Bb-Ger1</strain>
    </source>
</reference>
<dbReference type="PANTHER" id="PTHR11774">
    <property type="entry name" value="GERANYLGERANYL TRANSFERASE TYPE BETA SUBUNIT"/>
    <property type="match status" value="1"/>
</dbReference>
<evidence type="ECO:0000256" key="1">
    <source>
        <dbReference type="ARBA" id="ARBA00001947"/>
    </source>
</evidence>
<feature type="domain" description="Prenyltransferase alpha-alpha toroid" evidence="11">
    <location>
        <begin position="69"/>
        <end position="244"/>
    </location>
</feature>
<sequence length="576" mass="62047">MTVDPNTLQAARHRRFLEAILVAGLKSASRARLPPAAEEDPQLEAIASFCKSHDPFGDDGALADATSSLEAESFLLSGVYWTLAGLSVLGSEAEQADAGSEGEPRSLVAEVQRSQLLELVLKCKRCIPCNRHAEGGVVCSASMSSAEGEPECSACCVGFAPNPDPSYPATSLSTLSALQILVLLDNTDSSVLPRRLLAQIQRFLIRLQDPASGAFKNRVAGYPDGPAEPDMRFAMCAIASFRLTQLILYHNERAGRTADSPELDASRALRGGKDTRQAEAGSCKEDGAVEQTPRDGGPLGTKWVAADTAGPVAHDTQNPVLRNYIDISQLFKWLMLCQNLDGGFGCFPGCESHGGTTFCAVACLGLMGLLLRLPAPARLSLEGWLSERQALSGGLNGRPGKDADSCYCWWILASAKILGMDLASVYDTQRLQNFVLSCQAPCGGVSRAEQSRARRLGKEHRNRKQTDEAAQEQAPDGAEAPEAGADAQREHEELDDRPANSLFGRGRMEGFPSSKREPDPFHTFFGLAGLSILVKEMHISQVDQQTAEDYSILARRLATVHPLFGLPCSCLKRYNI</sequence>
<feature type="region of interest" description="Disordered" evidence="10">
    <location>
        <begin position="259"/>
        <end position="298"/>
    </location>
</feature>
<keyword evidence="4 12" id="KW-0808">Transferase</keyword>
<evidence type="ECO:0000259" key="11">
    <source>
        <dbReference type="Pfam" id="PF00432"/>
    </source>
</evidence>
<feature type="region of interest" description="Disordered" evidence="10">
    <location>
        <begin position="449"/>
        <end position="516"/>
    </location>
</feature>
<feature type="compositionally biased region" description="Basic residues" evidence="10">
    <location>
        <begin position="453"/>
        <end position="463"/>
    </location>
</feature>